<proteinExistence type="predicted"/>
<organism evidence="1 2">
    <name type="scientific">Labrys neptuniae</name>
    <dbReference type="NCBI Taxonomy" id="376174"/>
    <lineage>
        <taxon>Bacteria</taxon>
        <taxon>Pseudomonadati</taxon>
        <taxon>Pseudomonadota</taxon>
        <taxon>Alphaproteobacteria</taxon>
        <taxon>Hyphomicrobiales</taxon>
        <taxon>Xanthobacteraceae</taxon>
        <taxon>Labrys</taxon>
    </lineage>
</organism>
<dbReference type="Gene3D" id="3.30.2270.10">
    <property type="entry name" value="Folate-binding superfamily"/>
    <property type="match status" value="1"/>
</dbReference>
<sequence length="132" mass="14890">MLRIACPHCGLRDEVEFRYRGDASVRRPGEDGNVQAYYAYVYERANPAGWHLEWWQHVHGCRQVLKVLRDTVSHEIQAVAAGHGFPAGATDGSRRETVQMLEISQVPLDRAHGTIERDLPGHDEIALPEHLA</sequence>
<dbReference type="RefSeq" id="WP_394314750.1">
    <property type="nucleotide sequence ID" value="NZ_JBHGPK010000025.1"/>
</dbReference>
<reference evidence="1 2" key="1">
    <citation type="submission" date="2024-09" db="EMBL/GenBank/DDBJ databases">
        <title>Description of Labrys sedimenti sp. nov., isolated from a diclofenac-degrading enrichment culture, and genome-based reclassification of Labrys portucalensis as a later heterotypic synonym of Labrys neptuniae.</title>
        <authorList>
            <person name="Tancsics A."/>
            <person name="Csepanyi A."/>
        </authorList>
    </citation>
    <scope>NUCLEOTIDE SEQUENCE [LARGE SCALE GENOMIC DNA]</scope>
    <source>
        <strain evidence="1 2">LMG 23412</strain>
    </source>
</reference>
<dbReference type="Proteomes" id="UP001595190">
    <property type="component" value="Unassembled WGS sequence"/>
</dbReference>
<evidence type="ECO:0000313" key="1">
    <source>
        <dbReference type="EMBL" id="MFC2253958.1"/>
    </source>
</evidence>
<name>A0ABV6ZP37_9HYPH</name>
<comment type="caution">
    <text evidence="1">The sequence shown here is derived from an EMBL/GenBank/DDBJ whole genome shotgun (WGS) entry which is preliminary data.</text>
</comment>
<protein>
    <submittedName>
        <fullName evidence="1">Sarcosine oxidase subunit delta</fullName>
    </submittedName>
</protein>
<accession>A0ABV6ZP37</accession>
<gene>
    <name evidence="1" type="ORF">ACETRX_30300</name>
</gene>
<dbReference type="Pfam" id="PF04267">
    <property type="entry name" value="SoxD"/>
    <property type="match status" value="1"/>
</dbReference>
<dbReference type="InterPro" id="IPR006279">
    <property type="entry name" value="SoxD"/>
</dbReference>
<evidence type="ECO:0000313" key="2">
    <source>
        <dbReference type="Proteomes" id="UP001595190"/>
    </source>
</evidence>
<dbReference type="InterPro" id="IPR038561">
    <property type="entry name" value="SoxD_sf"/>
</dbReference>
<dbReference type="EMBL" id="JBHGPK010000025">
    <property type="protein sequence ID" value="MFC2253958.1"/>
    <property type="molecule type" value="Genomic_DNA"/>
</dbReference>